<dbReference type="InterPro" id="IPR010439">
    <property type="entry name" value="MUN_dom"/>
</dbReference>
<comment type="caution">
    <text evidence="4">The sequence shown here is derived from an EMBL/GenBank/DDBJ whole genome shotgun (WGS) entry which is preliminary data.</text>
</comment>
<sequence>MPTTTVSTAALSRSLHRLTKRRAETASRNNNAPNPHDVYTATLRCCLFPVLAASAPPAASNFYPQPQNQDQRRRDVIYDKANRAAVKAGLQDEVEKGGVAQADTVILSVSTMKQFKLTMATKLTAFELMQKDVNLGTFYRAGTKLLRERLQEAQTLQYLCNVKDLILVFGAYIDKEIPKDLPPADHDKTLFFTTELFLTTLREAVLKIEPSPTIRTHPIINEKDHLRSILSSFVKNEAEVSGDSNTSLSNWVRVVFEMGKQDHNLAVVETRKGCNNNVAFAELKTYMDLIARNQCPGSSPQDFESTQAYESWKRGETSILSGLINAFIARVPSAAHHRAHNLPISIPNDPQSYYRILLETCLKHDIQTSTTGEVALSKLSKAVLSECALRWRLSKEFKEIAILDLLVSNYRLGATLLKDLLPKFNEIVKLGKAAGGFRSRDREYYLQVLDTLRTSLINRILRIHDLIRTSTDPTATNGTMLSICYFLESIHTDPAWSAANPQLAGMDNLVDSVREVLLEALNERYRSDSNRVAQAFDREILRLTTLVKAVNQQLNKYRLFFKDPLFGRVSVGFVAAETYIKYFFAEMENMKYSLEGDWNVGEMLELYRTVRLLRDLCEESDLSAVKNFDVENWFAPFIKEWLTLTNEKWVEWVKSAVQAETYKPTLPPTVMASSSVFDLFTCFNSGLEFIQNLGWKDSNKKDKLVRDFIKMMSKALQEYASLMYKEFEDVENKNSSEMVEWSYESCIKLNNILAARQKLREVLDKLVDLDGAPPDKFDPAAARTEPEPDRALLYIKIIRAQGLQACDWTTSDPYVILSNGGNELYRTRVIDRTLDPVWNETFEIGLPESLPDNQSFLDLIVMDKDTIGSDDLCGQGNIFLRDSLFEDFLSHDKEIMLKPQGKVIVRVSRRGEIEDWWWWVKKAEEGLRFVGEDLGRVWSEQISRTARVTFNSLAFPSKTSHLLKSLSFLPSSTSASIPASEEIEQSLLPFLQYLDRQFGLWNETLDRSFNEWVEEALPGLGGGRARKRRKKKGIEDGSSSGAGHAHGELVGANVAERDPTWAVKMVYYDLLSLVYTVLIGFGSEAKGGKEAKKSSGGSAGPVGNPLEREVVLSKMEKRAVGIFDVVVEMVKSMCVCYDLGGGFELAELEAGRYAEVRSVVEKLLKC</sequence>
<dbReference type="InterPro" id="IPR052811">
    <property type="entry name" value="Glucose_resp_signaling"/>
</dbReference>
<gene>
    <name evidence="4" type="ORF">HK097_009930</name>
</gene>
<evidence type="ECO:0000259" key="3">
    <source>
        <dbReference type="PROSITE" id="PS51258"/>
    </source>
</evidence>
<dbReference type="SMART" id="SM00239">
    <property type="entry name" value="C2"/>
    <property type="match status" value="1"/>
</dbReference>
<name>A0AAD5SLC6_9FUNG</name>
<evidence type="ECO:0000256" key="1">
    <source>
        <dbReference type="SAM" id="MobiDB-lite"/>
    </source>
</evidence>
<evidence type="ECO:0000259" key="2">
    <source>
        <dbReference type="PROSITE" id="PS50004"/>
    </source>
</evidence>
<dbReference type="PROSITE" id="PS50004">
    <property type="entry name" value="C2"/>
    <property type="match status" value="1"/>
</dbReference>
<dbReference type="Gene3D" id="1.10.357.50">
    <property type="match status" value="1"/>
</dbReference>
<feature type="domain" description="MHD1" evidence="3">
    <location>
        <begin position="604"/>
        <end position="723"/>
    </location>
</feature>
<dbReference type="SUPFAM" id="SSF49562">
    <property type="entry name" value="C2 domain (Calcium/lipid-binding domain, CaLB)"/>
    <property type="match status" value="1"/>
</dbReference>
<feature type="region of interest" description="Disordered" evidence="1">
    <location>
        <begin position="1021"/>
        <end position="1046"/>
    </location>
</feature>
<feature type="domain" description="C2" evidence="2">
    <location>
        <begin position="773"/>
        <end position="893"/>
    </location>
</feature>
<protein>
    <recommendedName>
        <fullName evidence="6">C2 domain-containing protein</fullName>
    </recommendedName>
</protein>
<dbReference type="InterPro" id="IPR000008">
    <property type="entry name" value="C2_dom"/>
</dbReference>
<dbReference type="InterPro" id="IPR035892">
    <property type="entry name" value="C2_domain_sf"/>
</dbReference>
<accession>A0AAD5SLC6</accession>
<dbReference type="Pfam" id="PF06292">
    <property type="entry name" value="MUN"/>
    <property type="match status" value="1"/>
</dbReference>
<dbReference type="Gene3D" id="2.60.40.150">
    <property type="entry name" value="C2 domain"/>
    <property type="match status" value="1"/>
</dbReference>
<keyword evidence="5" id="KW-1185">Reference proteome</keyword>
<dbReference type="EMBL" id="JADGJD010000007">
    <property type="protein sequence ID" value="KAJ3057271.1"/>
    <property type="molecule type" value="Genomic_DNA"/>
</dbReference>
<dbReference type="PANTHER" id="PTHR47263">
    <property type="entry name" value="ADENYLATE CYCLASE ACTIVATION PROTEIN GIT1"/>
    <property type="match status" value="1"/>
</dbReference>
<evidence type="ECO:0000313" key="4">
    <source>
        <dbReference type="EMBL" id="KAJ3057271.1"/>
    </source>
</evidence>
<evidence type="ECO:0000313" key="5">
    <source>
        <dbReference type="Proteomes" id="UP001212841"/>
    </source>
</evidence>
<proteinExistence type="predicted"/>
<organism evidence="4 5">
    <name type="scientific">Rhizophlyctis rosea</name>
    <dbReference type="NCBI Taxonomy" id="64517"/>
    <lineage>
        <taxon>Eukaryota</taxon>
        <taxon>Fungi</taxon>
        <taxon>Fungi incertae sedis</taxon>
        <taxon>Chytridiomycota</taxon>
        <taxon>Chytridiomycota incertae sedis</taxon>
        <taxon>Chytridiomycetes</taxon>
        <taxon>Rhizophlyctidales</taxon>
        <taxon>Rhizophlyctidaceae</taxon>
        <taxon>Rhizophlyctis</taxon>
    </lineage>
</organism>
<dbReference type="AlphaFoldDB" id="A0AAD5SLC6"/>
<evidence type="ECO:0008006" key="6">
    <source>
        <dbReference type="Google" id="ProtNLM"/>
    </source>
</evidence>
<dbReference type="Proteomes" id="UP001212841">
    <property type="component" value="Unassembled WGS sequence"/>
</dbReference>
<dbReference type="PANTHER" id="PTHR47263:SF1">
    <property type="entry name" value="C2 DOMAIN PROTEIN (AFU_ORTHOLOGUE AFUA_7G02350)"/>
    <property type="match status" value="1"/>
</dbReference>
<reference evidence="4" key="1">
    <citation type="submission" date="2020-05" db="EMBL/GenBank/DDBJ databases">
        <title>Phylogenomic resolution of chytrid fungi.</title>
        <authorList>
            <person name="Stajich J.E."/>
            <person name="Amses K."/>
            <person name="Simmons R."/>
            <person name="Seto K."/>
            <person name="Myers J."/>
            <person name="Bonds A."/>
            <person name="Quandt C.A."/>
            <person name="Barry K."/>
            <person name="Liu P."/>
            <person name="Grigoriev I."/>
            <person name="Longcore J.E."/>
            <person name="James T.Y."/>
        </authorList>
    </citation>
    <scope>NUCLEOTIDE SEQUENCE</scope>
    <source>
        <strain evidence="4">JEL0318</strain>
    </source>
</reference>
<dbReference type="InterPro" id="IPR014770">
    <property type="entry name" value="Munc13_1"/>
</dbReference>
<dbReference type="PROSITE" id="PS51258">
    <property type="entry name" value="MHD1"/>
    <property type="match status" value="1"/>
</dbReference>
<dbReference type="Pfam" id="PF00168">
    <property type="entry name" value="C2"/>
    <property type="match status" value="1"/>
</dbReference>